<protein>
    <submittedName>
        <fullName evidence="1">Clavaminate synthase-like protein</fullName>
    </submittedName>
</protein>
<dbReference type="EMBL" id="PKMF04000318">
    <property type="protein sequence ID" value="KAK7837929.1"/>
    <property type="molecule type" value="Genomic_DNA"/>
</dbReference>
<gene>
    <name evidence="1" type="ORF">CFP56_020580</name>
</gene>
<evidence type="ECO:0000313" key="1">
    <source>
        <dbReference type="EMBL" id="KAK7837929.1"/>
    </source>
</evidence>
<keyword evidence="2" id="KW-1185">Reference proteome</keyword>
<reference evidence="1 2" key="1">
    <citation type="journal article" date="2018" name="Sci. Data">
        <title>The draft genome sequence of cork oak.</title>
        <authorList>
            <person name="Ramos A.M."/>
            <person name="Usie A."/>
            <person name="Barbosa P."/>
            <person name="Barros P.M."/>
            <person name="Capote T."/>
            <person name="Chaves I."/>
            <person name="Simoes F."/>
            <person name="Abreu I."/>
            <person name="Carrasquinho I."/>
            <person name="Faro C."/>
            <person name="Guimaraes J.B."/>
            <person name="Mendonca D."/>
            <person name="Nobrega F."/>
            <person name="Rodrigues L."/>
            <person name="Saibo N.J.M."/>
            <person name="Varela M.C."/>
            <person name="Egas C."/>
            <person name="Matos J."/>
            <person name="Miguel C.M."/>
            <person name="Oliveira M.M."/>
            <person name="Ricardo C.P."/>
            <person name="Goncalves S."/>
        </authorList>
    </citation>
    <scope>NUCLEOTIDE SEQUENCE [LARGE SCALE GENOMIC DNA]</scope>
    <source>
        <strain evidence="2">cv. HL8</strain>
    </source>
</reference>
<dbReference type="Proteomes" id="UP000237347">
    <property type="component" value="Unassembled WGS sequence"/>
</dbReference>
<evidence type="ECO:0000313" key="2">
    <source>
        <dbReference type="Proteomes" id="UP000237347"/>
    </source>
</evidence>
<accession>A0AAW0KHP2</accession>
<organism evidence="1 2">
    <name type="scientific">Quercus suber</name>
    <name type="common">Cork oak</name>
    <dbReference type="NCBI Taxonomy" id="58331"/>
    <lineage>
        <taxon>Eukaryota</taxon>
        <taxon>Viridiplantae</taxon>
        <taxon>Streptophyta</taxon>
        <taxon>Embryophyta</taxon>
        <taxon>Tracheophyta</taxon>
        <taxon>Spermatophyta</taxon>
        <taxon>Magnoliopsida</taxon>
        <taxon>eudicotyledons</taxon>
        <taxon>Gunneridae</taxon>
        <taxon>Pentapetalae</taxon>
        <taxon>rosids</taxon>
        <taxon>fabids</taxon>
        <taxon>Fagales</taxon>
        <taxon>Fagaceae</taxon>
        <taxon>Quercus</taxon>
    </lineage>
</organism>
<sequence>MQLQCLNRAANLGTKLEWLEDSVKTVMGPIPAIKFDKTRQHARKDPVKAVTFGDGKLLPADIIYDNVKNYV</sequence>
<comment type="caution">
    <text evidence="1">The sequence shown here is derived from an EMBL/GenBank/DDBJ whole genome shotgun (WGS) entry which is preliminary data.</text>
</comment>
<proteinExistence type="predicted"/>
<name>A0AAW0KHP2_QUESU</name>
<dbReference type="AlphaFoldDB" id="A0AAW0KHP2"/>